<protein>
    <recommendedName>
        <fullName evidence="5">Peptide-N(4)-(N-acetyl-beta-glucosaminyl)asparagine amidase</fullName>
        <ecNumber evidence="4">3.5.1.52</ecNumber>
    </recommendedName>
    <alternativeName>
        <fullName evidence="7">Peptide:N-glycanase</fullName>
    </alternativeName>
</protein>
<evidence type="ECO:0000256" key="4">
    <source>
        <dbReference type="ARBA" id="ARBA00012158"/>
    </source>
</evidence>
<dbReference type="SUPFAM" id="SSF49785">
    <property type="entry name" value="Galactose-binding domain-like"/>
    <property type="match status" value="1"/>
</dbReference>
<sequence length="933" mass="107081">MMKLHYIKIKYVKVLIGIISILSLFSSCHSRLHDALEAAGENREEMEQVLAYFKNDSDTLKYSAAKFLIENMPYHYTYVGKEMEQYNAAYIRAALEPKEFRDSVFDAANKDIKLEKAKPAFDIKTVKADYLISAINDACELWHKVNWRNDYSVEIFYDYVLPYRILNENLSSWRKIIAEEFPDLIDGTVASRRGIILSADTAKLSHAEIKDTPSASSGKVVLCADKKSSITFHVSSACLASKRLLLRYTTVNKGTKIAIRLNGKELENLTLEPTKNIHVFKTTRKGIDIVLEKGENVLSIEYKSGLFGLDLVQLGTLEKLHQDMLTDFSGKVCRIKNVSSHKYIVLDTLNASKLKALRLIGDKDDVQARLRLCYEGYPAWRICPIDDDKQCLEVRYCSLEENAIIGKYDFLKGNHQRWIFSPLKNGEYKIWNKDTGKCLEDACDFMTGSDSLVQTSWRAAESQKWKVETEVKKLEEEPAFSFGSALSEALKVYDMMAQFEWISLKGSIPPKASSLLMNRTGNCRDEASYVVYLSRSLGIPAAIDFTPHWGNRANSHSWSVLLKPDGKGTPFYMGCVPGDTAQYFHPYKKPKVYRRTFRVNRKILGDLKGEEKVPSLFRIPTFIDVTDEYYDTKDIERDILHEYSDRKVAYICVYDNKQWEPVDYGMIESGKTLFKSMVRGILYSVCIYQEGKMIPIGNPFVLENNGRVRDIVPHAQKITLRLNRKYPYMGREDYFNFRMWNGKFQGSNSAEFTHAKDLYQFEGMTEGCWYQRDITDKGYYRYLRYIGPNGSYCNINELEFYDKNGRKLFGEILGTNGVSGKTKETVFDGDILTGFQGDSPDGHWVGLRLPEPSQVGWIRFIPRNDGNCIEIGDKYQLMMYDDCQWKVLATRIAASDVICFPHVPSGGLYLLSNLTKGSEERIFTYEKGKQVWW</sequence>
<dbReference type="GO" id="GO:0000224">
    <property type="term" value="F:peptide-N4-(N-acetyl-beta-glucosaminyl)asparagine amidase activity"/>
    <property type="evidence" value="ECO:0007669"/>
    <property type="project" value="UniProtKB-EC"/>
</dbReference>
<evidence type="ECO:0000256" key="3">
    <source>
        <dbReference type="ARBA" id="ARBA00004496"/>
    </source>
</evidence>
<evidence type="ECO:0000256" key="1">
    <source>
        <dbReference type="ARBA" id="ARBA00001650"/>
    </source>
</evidence>
<feature type="domain" description="Transglutaminase-like" evidence="8">
    <location>
        <begin position="509"/>
        <end position="559"/>
    </location>
</feature>
<evidence type="ECO:0000256" key="2">
    <source>
        <dbReference type="ARBA" id="ARBA00001947"/>
    </source>
</evidence>
<evidence type="ECO:0000256" key="7">
    <source>
        <dbReference type="ARBA" id="ARBA00032901"/>
    </source>
</evidence>
<dbReference type="InterPro" id="IPR008979">
    <property type="entry name" value="Galactose-bd-like_sf"/>
</dbReference>
<dbReference type="Pfam" id="PF14200">
    <property type="entry name" value="RicinB_lectin_2"/>
    <property type="match status" value="1"/>
</dbReference>
<dbReference type="Gene3D" id="2.80.10.50">
    <property type="match status" value="1"/>
</dbReference>
<dbReference type="AlphaFoldDB" id="A0AA90UWS4"/>
<comment type="catalytic activity">
    <reaction evidence="1">
        <text>Hydrolysis of an N(4)-(acetyl-beta-D-glucosaminyl)asparagine residue in which the glucosamine residue may be further glycosylated, to yield a (substituted) N-acetyl-beta-D-glucosaminylamine and a peptide containing an aspartate residue.</text>
        <dbReference type="EC" id="3.5.1.52"/>
    </reaction>
</comment>
<accession>A0AA90UWS4</accession>
<dbReference type="InterPro" id="IPR000772">
    <property type="entry name" value="Ricin_B_lectin"/>
</dbReference>
<dbReference type="CDD" id="cd00161">
    <property type="entry name" value="beta-trefoil_Ricin-like"/>
    <property type="match status" value="1"/>
</dbReference>
<dbReference type="SUPFAM" id="SSF50370">
    <property type="entry name" value="Ricin B-like lectins"/>
    <property type="match status" value="1"/>
</dbReference>
<evidence type="ECO:0000256" key="5">
    <source>
        <dbReference type="ARBA" id="ARBA00018546"/>
    </source>
</evidence>
<comment type="cofactor">
    <cofactor evidence="2">
        <name>Zn(2+)</name>
        <dbReference type="ChEBI" id="CHEBI:29105"/>
    </cofactor>
</comment>
<dbReference type="InterPro" id="IPR038765">
    <property type="entry name" value="Papain-like_cys_pep_sf"/>
</dbReference>
<dbReference type="EMBL" id="VZCC01000014">
    <property type="protein sequence ID" value="MQN83034.1"/>
    <property type="molecule type" value="Genomic_DNA"/>
</dbReference>
<dbReference type="EC" id="3.5.1.52" evidence="4"/>
<evidence type="ECO:0000259" key="9">
    <source>
        <dbReference type="Pfam" id="PF14200"/>
    </source>
</evidence>
<dbReference type="Pfam" id="PF01841">
    <property type="entry name" value="Transglut_core"/>
    <property type="match status" value="1"/>
</dbReference>
<dbReference type="Gene3D" id="2.60.120.260">
    <property type="entry name" value="Galactose-binding domain-like"/>
    <property type="match status" value="3"/>
</dbReference>
<proteinExistence type="predicted"/>
<name>A0AA90UWS4_9BACT</name>
<dbReference type="RefSeq" id="WP_153118358.1">
    <property type="nucleotide sequence ID" value="NZ_VZCC01000014.1"/>
</dbReference>
<organism evidence="10 11">
    <name type="scientific">Segatella copri</name>
    <dbReference type="NCBI Taxonomy" id="165179"/>
    <lineage>
        <taxon>Bacteria</taxon>
        <taxon>Pseudomonadati</taxon>
        <taxon>Bacteroidota</taxon>
        <taxon>Bacteroidia</taxon>
        <taxon>Bacteroidales</taxon>
        <taxon>Prevotellaceae</taxon>
        <taxon>Segatella</taxon>
    </lineage>
</organism>
<evidence type="ECO:0000313" key="10">
    <source>
        <dbReference type="EMBL" id="MQN83034.1"/>
    </source>
</evidence>
<reference evidence="11" key="1">
    <citation type="submission" date="2019-09" db="EMBL/GenBank/DDBJ databases">
        <title>Distinct polysaccharide growth profiles of human intestinal Prevotella copri isolates.</title>
        <authorList>
            <person name="Fehlner-Peach H."/>
            <person name="Magnabosco C."/>
            <person name="Raghavan V."/>
            <person name="Scher J.U."/>
            <person name="Tett A."/>
            <person name="Cox L.M."/>
            <person name="Gottsegen C."/>
            <person name="Watters A."/>
            <person name="Wiltshire- Gordon J.D."/>
            <person name="Segata N."/>
            <person name="Bonneau R."/>
            <person name="Littman D.R."/>
        </authorList>
    </citation>
    <scope>NUCLEOTIDE SEQUENCE [LARGE SCALE GENOMIC DNA]</scope>
    <source>
        <strain evidence="11">iAA108</strain>
    </source>
</reference>
<dbReference type="PANTHER" id="PTHR35532:SF5">
    <property type="entry name" value="CARBOHYDRATE-BINDING DOMAIN-CONTAINING PROTEIN"/>
    <property type="match status" value="1"/>
</dbReference>
<gene>
    <name evidence="10" type="ORF">F7D74_03285</name>
</gene>
<dbReference type="SUPFAM" id="SSF54001">
    <property type="entry name" value="Cysteine proteinases"/>
    <property type="match status" value="1"/>
</dbReference>
<dbReference type="PANTHER" id="PTHR35532">
    <property type="entry name" value="SIMILAR TO POLYHYDROXYALKANOATE DEPOLYMERASE"/>
    <property type="match status" value="1"/>
</dbReference>
<dbReference type="InterPro" id="IPR002931">
    <property type="entry name" value="Transglutaminase-like"/>
</dbReference>
<evidence type="ECO:0000313" key="11">
    <source>
        <dbReference type="Proteomes" id="UP000421408"/>
    </source>
</evidence>
<dbReference type="InterPro" id="IPR035992">
    <property type="entry name" value="Ricin_B-like_lectins"/>
</dbReference>
<comment type="subcellular location">
    <subcellularLocation>
        <location evidence="3">Cytoplasm</location>
    </subcellularLocation>
</comment>
<dbReference type="PROSITE" id="PS50231">
    <property type="entry name" value="RICIN_B_LECTIN"/>
    <property type="match status" value="1"/>
</dbReference>
<comment type="caution">
    <text evidence="10">The sequence shown here is derived from an EMBL/GenBank/DDBJ whole genome shotgun (WGS) entry which is preliminary data.</text>
</comment>
<keyword evidence="6" id="KW-0963">Cytoplasm</keyword>
<feature type="domain" description="Ricin B lectin" evidence="9">
    <location>
        <begin position="414"/>
        <end position="469"/>
    </location>
</feature>
<dbReference type="GO" id="GO:0005737">
    <property type="term" value="C:cytoplasm"/>
    <property type="evidence" value="ECO:0007669"/>
    <property type="project" value="UniProtKB-SubCell"/>
</dbReference>
<evidence type="ECO:0000259" key="8">
    <source>
        <dbReference type="Pfam" id="PF01841"/>
    </source>
</evidence>
<dbReference type="PROSITE" id="PS51257">
    <property type="entry name" value="PROKAR_LIPOPROTEIN"/>
    <property type="match status" value="1"/>
</dbReference>
<dbReference type="Proteomes" id="UP000421408">
    <property type="component" value="Unassembled WGS sequence"/>
</dbReference>
<evidence type="ECO:0000256" key="6">
    <source>
        <dbReference type="ARBA" id="ARBA00022490"/>
    </source>
</evidence>